<dbReference type="AlphaFoldDB" id="A0A2W1L6X6"/>
<reference evidence="1 2" key="1">
    <citation type="submission" date="2018-06" db="EMBL/GenBank/DDBJ databases">
        <title>Paenibacillus imtechensis sp. nov.</title>
        <authorList>
            <person name="Pinnaka A.K."/>
            <person name="Singh H."/>
            <person name="Kaur M."/>
        </authorList>
    </citation>
    <scope>NUCLEOTIDE SEQUENCE [LARGE SCALE GENOMIC DNA]</scope>
    <source>
        <strain evidence="1 2">SMB1</strain>
    </source>
</reference>
<name>A0A2W1L6X6_9BACL</name>
<organism evidence="1 2">
    <name type="scientific">Paenibacillus sambharensis</name>
    <dbReference type="NCBI Taxonomy" id="1803190"/>
    <lineage>
        <taxon>Bacteria</taxon>
        <taxon>Bacillati</taxon>
        <taxon>Bacillota</taxon>
        <taxon>Bacilli</taxon>
        <taxon>Bacillales</taxon>
        <taxon>Paenibacillaceae</taxon>
        <taxon>Paenibacillus</taxon>
    </lineage>
</organism>
<dbReference type="Proteomes" id="UP000249522">
    <property type="component" value="Unassembled WGS sequence"/>
</dbReference>
<proteinExistence type="predicted"/>
<dbReference type="RefSeq" id="WP_111146723.1">
    <property type="nucleotide sequence ID" value="NZ_QKRB01000043.1"/>
</dbReference>
<protein>
    <submittedName>
        <fullName evidence="1">Uncharacterized protein</fullName>
    </submittedName>
</protein>
<keyword evidence="2" id="KW-1185">Reference proteome</keyword>
<dbReference type="EMBL" id="QKRB01000043">
    <property type="protein sequence ID" value="PZD95978.1"/>
    <property type="molecule type" value="Genomic_DNA"/>
</dbReference>
<gene>
    <name evidence="1" type="ORF">DNH61_11140</name>
</gene>
<evidence type="ECO:0000313" key="1">
    <source>
        <dbReference type="EMBL" id="PZD95978.1"/>
    </source>
</evidence>
<comment type="caution">
    <text evidence="1">The sequence shown here is derived from an EMBL/GenBank/DDBJ whole genome shotgun (WGS) entry which is preliminary data.</text>
</comment>
<sequence length="88" mass="9912">MEIMITHAELTHSEEDGYVGKVHLKVAGHKQDYEVALQSKKGKSWSYGLFFLNESGSEDDIFEVEDFLEENDEAFQAVIDAAKNSLNS</sequence>
<dbReference type="OrthoDB" id="2665115at2"/>
<accession>A0A2W1L6X6</accession>
<evidence type="ECO:0000313" key="2">
    <source>
        <dbReference type="Proteomes" id="UP000249522"/>
    </source>
</evidence>